<proteinExistence type="predicted"/>
<dbReference type="Pfam" id="PF00903">
    <property type="entry name" value="Glyoxalase"/>
    <property type="match status" value="1"/>
</dbReference>
<dbReference type="InterPro" id="IPR052164">
    <property type="entry name" value="Anthracycline_SecMetBiosynth"/>
</dbReference>
<reference evidence="2 3" key="1">
    <citation type="submission" date="2021-03" db="EMBL/GenBank/DDBJ databases">
        <title>Muricauda lutimaris sp. nov. and Muricauda ruestringensis sp. nov, two marine members of the Flavobacteriaceae isolated from deep sea sediments of Western Pacific.</title>
        <authorList>
            <person name="Zhao S."/>
            <person name="Liu R."/>
        </authorList>
    </citation>
    <scope>NUCLEOTIDE SEQUENCE [LARGE SCALE GENOMIC DNA]</scope>
    <source>
        <strain evidence="2 3">BC31-3-A3</strain>
    </source>
</reference>
<gene>
    <name evidence="2" type="ORF">J0654_04210</name>
</gene>
<dbReference type="CDD" id="cd07247">
    <property type="entry name" value="SgaA_N_like"/>
    <property type="match status" value="1"/>
</dbReference>
<accession>A0ABS3FCE8</accession>
<dbReference type="InterPro" id="IPR029068">
    <property type="entry name" value="Glyas_Bleomycin-R_OHBP_Dase"/>
</dbReference>
<dbReference type="InterPro" id="IPR004360">
    <property type="entry name" value="Glyas_Fos-R_dOase_dom"/>
</dbReference>
<evidence type="ECO:0000313" key="3">
    <source>
        <dbReference type="Proteomes" id="UP000664807"/>
    </source>
</evidence>
<name>A0ABS3FCE8_9FLAO</name>
<dbReference type="SUPFAM" id="SSF54593">
    <property type="entry name" value="Glyoxalase/Bleomycin resistance protein/Dihydroxybiphenyl dioxygenase"/>
    <property type="match status" value="1"/>
</dbReference>
<sequence length="165" mass="17868">MAGKGIILASLVSAICFVSCTNSDRTNSKATTEDTLSNSKEKDMQSYISMFEIPATDISRAINFYQALLDIKIEKMDVEGMQMGIFPYEGQMVTGVIIQADGYKPSADGVTMYLNAGENLQIVLDKVEKSGGQTLVPKTAHADESGYFAIFLDSEGNKMALNSPN</sequence>
<evidence type="ECO:0000313" key="2">
    <source>
        <dbReference type="EMBL" id="MBO0340832.1"/>
    </source>
</evidence>
<feature type="domain" description="Glyoxalase/fosfomycin resistance/dioxygenase" evidence="1">
    <location>
        <begin position="48"/>
        <end position="159"/>
    </location>
</feature>
<dbReference type="PANTHER" id="PTHR33993:SF2">
    <property type="entry name" value="VOC DOMAIN-CONTAINING PROTEIN"/>
    <property type="match status" value="1"/>
</dbReference>
<dbReference type="RefSeq" id="WP_207026406.1">
    <property type="nucleotide sequence ID" value="NZ_JAFLNM010000001.1"/>
</dbReference>
<dbReference type="Proteomes" id="UP000664807">
    <property type="component" value="Unassembled WGS sequence"/>
</dbReference>
<protein>
    <submittedName>
        <fullName evidence="2">VOC family protein</fullName>
    </submittedName>
</protein>
<dbReference type="PANTHER" id="PTHR33993">
    <property type="entry name" value="GLYOXALASE-RELATED"/>
    <property type="match status" value="1"/>
</dbReference>
<organism evidence="2 3">
    <name type="scientific">Flagellimonas profundi</name>
    <dbReference type="NCBI Taxonomy" id="2915620"/>
    <lineage>
        <taxon>Bacteria</taxon>
        <taxon>Pseudomonadati</taxon>
        <taxon>Bacteroidota</taxon>
        <taxon>Flavobacteriia</taxon>
        <taxon>Flavobacteriales</taxon>
        <taxon>Flavobacteriaceae</taxon>
        <taxon>Flagellimonas</taxon>
    </lineage>
</organism>
<comment type="caution">
    <text evidence="2">The sequence shown here is derived from an EMBL/GenBank/DDBJ whole genome shotgun (WGS) entry which is preliminary data.</text>
</comment>
<keyword evidence="3" id="KW-1185">Reference proteome</keyword>
<dbReference type="EMBL" id="JAFLNM010000001">
    <property type="protein sequence ID" value="MBO0340832.1"/>
    <property type="molecule type" value="Genomic_DNA"/>
</dbReference>
<dbReference type="Gene3D" id="3.10.180.10">
    <property type="entry name" value="2,3-Dihydroxybiphenyl 1,2-Dioxygenase, domain 1"/>
    <property type="match status" value="1"/>
</dbReference>
<evidence type="ECO:0000259" key="1">
    <source>
        <dbReference type="Pfam" id="PF00903"/>
    </source>
</evidence>